<keyword evidence="2" id="KW-0472">Membrane</keyword>
<accession>A0AA39YVC0</accession>
<reference evidence="3" key="1">
    <citation type="submission" date="2023-06" db="EMBL/GenBank/DDBJ databases">
        <title>Multi-omics analyses reveal the molecular pathogenesis toolkit of Lasiodiplodia hormozganensis, a cross-kingdom pathogen.</title>
        <authorList>
            <person name="Felix C."/>
            <person name="Meneses R."/>
            <person name="Goncalves M.F.M."/>
            <person name="Tilleman L."/>
            <person name="Duarte A.S."/>
            <person name="Jorrin-Novo J.V."/>
            <person name="Van De Peer Y."/>
            <person name="Deforce D."/>
            <person name="Van Nieuwerburgh F."/>
            <person name="Esteves A.C."/>
            <person name="Alves A."/>
        </authorList>
    </citation>
    <scope>NUCLEOTIDE SEQUENCE</scope>
    <source>
        <strain evidence="3">CBS 339.90</strain>
    </source>
</reference>
<feature type="region of interest" description="Disordered" evidence="1">
    <location>
        <begin position="125"/>
        <end position="148"/>
    </location>
</feature>
<evidence type="ECO:0000313" key="4">
    <source>
        <dbReference type="Proteomes" id="UP001175001"/>
    </source>
</evidence>
<feature type="transmembrane region" description="Helical" evidence="2">
    <location>
        <begin position="54"/>
        <end position="75"/>
    </location>
</feature>
<evidence type="ECO:0000256" key="1">
    <source>
        <dbReference type="SAM" id="MobiDB-lite"/>
    </source>
</evidence>
<organism evidence="3 4">
    <name type="scientific">Lasiodiplodia hormozganensis</name>
    <dbReference type="NCBI Taxonomy" id="869390"/>
    <lineage>
        <taxon>Eukaryota</taxon>
        <taxon>Fungi</taxon>
        <taxon>Dikarya</taxon>
        <taxon>Ascomycota</taxon>
        <taxon>Pezizomycotina</taxon>
        <taxon>Dothideomycetes</taxon>
        <taxon>Dothideomycetes incertae sedis</taxon>
        <taxon>Botryosphaeriales</taxon>
        <taxon>Botryosphaeriaceae</taxon>
        <taxon>Lasiodiplodia</taxon>
    </lineage>
</organism>
<keyword evidence="4" id="KW-1185">Reference proteome</keyword>
<dbReference type="Proteomes" id="UP001175001">
    <property type="component" value="Unassembled WGS sequence"/>
</dbReference>
<proteinExistence type="predicted"/>
<gene>
    <name evidence="3" type="ORF">DIS24_g4106</name>
</gene>
<protein>
    <submittedName>
        <fullName evidence="3">Uncharacterized protein</fullName>
    </submittedName>
</protein>
<name>A0AA39YVC0_9PEZI</name>
<dbReference type="AlphaFoldDB" id="A0AA39YVC0"/>
<evidence type="ECO:0000313" key="3">
    <source>
        <dbReference type="EMBL" id="KAK0659311.1"/>
    </source>
</evidence>
<keyword evidence="2" id="KW-0812">Transmembrane</keyword>
<sequence>MFGKADSGWRSVLAGIAIYLYNVDSLLVLFWAITLFIGTWNIRIKSERKRIMAIVFKSIALVLPAVMVSVCQIQGLRKHPMLFLVTVNIIMTLSMVVGFVLVLAILYKYLLARSLFKRLFKRAGSTNGGPSSLGTVSSATTTTRSGHRGRTTDKWLIIRFSLIMAVLM</sequence>
<comment type="caution">
    <text evidence="3">The sequence shown here is derived from an EMBL/GenBank/DDBJ whole genome shotgun (WGS) entry which is preliminary data.</text>
</comment>
<feature type="transmembrane region" description="Helical" evidence="2">
    <location>
        <begin position="12"/>
        <end position="42"/>
    </location>
</feature>
<dbReference type="EMBL" id="JAUJDW010000014">
    <property type="protein sequence ID" value="KAK0659311.1"/>
    <property type="molecule type" value="Genomic_DNA"/>
</dbReference>
<keyword evidence="2" id="KW-1133">Transmembrane helix</keyword>
<evidence type="ECO:0000256" key="2">
    <source>
        <dbReference type="SAM" id="Phobius"/>
    </source>
</evidence>
<feature type="transmembrane region" description="Helical" evidence="2">
    <location>
        <begin position="81"/>
        <end position="111"/>
    </location>
</feature>
<feature type="compositionally biased region" description="Polar residues" evidence="1">
    <location>
        <begin position="125"/>
        <end position="136"/>
    </location>
</feature>